<evidence type="ECO:0000313" key="13">
    <source>
        <dbReference type="EMBL" id="KAK4324692.1"/>
    </source>
</evidence>
<protein>
    <recommendedName>
        <fullName evidence="5">Trans-1,2-dihydrobenzene-1,2-diol dehydrogenase</fullName>
        <ecNumber evidence="4">1.1.1.179</ecNumber>
        <ecNumber evidence="3">1.3.1.20</ecNumber>
    </recommendedName>
    <alternativeName>
        <fullName evidence="8">D-xylose 1-dehydrogenase</fullName>
    </alternativeName>
    <alternativeName>
        <fullName evidence="7">D-xylose-NADP dehydrogenase</fullName>
    </alternativeName>
    <alternativeName>
        <fullName evidence="6">Dimeric dihydrodiol dehydrogenase</fullName>
    </alternativeName>
</protein>
<evidence type="ECO:0000256" key="1">
    <source>
        <dbReference type="ARBA" id="ARBA00010928"/>
    </source>
</evidence>
<name>A0AAE1UIA7_9EUCA</name>
<comment type="catalytic activity">
    <reaction evidence="10">
        <text>D-xylose + NADP(+) = D-xylono-1,5-lactone + NADPH + H(+)</text>
        <dbReference type="Rhea" id="RHEA:22000"/>
        <dbReference type="ChEBI" id="CHEBI:15378"/>
        <dbReference type="ChEBI" id="CHEBI:15867"/>
        <dbReference type="ChEBI" id="CHEBI:53455"/>
        <dbReference type="ChEBI" id="CHEBI:57783"/>
        <dbReference type="ChEBI" id="CHEBI:58349"/>
        <dbReference type="EC" id="1.1.1.179"/>
    </reaction>
</comment>
<dbReference type="InterPro" id="IPR050984">
    <property type="entry name" value="Gfo/Idh/MocA_domain"/>
</dbReference>
<dbReference type="Pfam" id="PF01408">
    <property type="entry name" value="GFO_IDH_MocA"/>
    <property type="match status" value="1"/>
</dbReference>
<evidence type="ECO:0000313" key="14">
    <source>
        <dbReference type="Proteomes" id="UP001292094"/>
    </source>
</evidence>
<comment type="caution">
    <text evidence="13">The sequence shown here is derived from an EMBL/GenBank/DDBJ whole genome shotgun (WGS) entry which is preliminary data.</text>
</comment>
<evidence type="ECO:0000256" key="10">
    <source>
        <dbReference type="ARBA" id="ARBA00049233"/>
    </source>
</evidence>
<reference evidence="13" key="1">
    <citation type="submission" date="2023-11" db="EMBL/GenBank/DDBJ databases">
        <title>Genome assemblies of two species of porcelain crab, Petrolisthes cinctipes and Petrolisthes manimaculis (Anomura: Porcellanidae).</title>
        <authorList>
            <person name="Angst P."/>
        </authorList>
    </citation>
    <scope>NUCLEOTIDE SEQUENCE</scope>
    <source>
        <strain evidence="13">PB745_02</strain>
        <tissue evidence="13">Gill</tissue>
    </source>
</reference>
<organism evidence="13 14">
    <name type="scientific">Petrolisthes manimaculis</name>
    <dbReference type="NCBI Taxonomy" id="1843537"/>
    <lineage>
        <taxon>Eukaryota</taxon>
        <taxon>Metazoa</taxon>
        <taxon>Ecdysozoa</taxon>
        <taxon>Arthropoda</taxon>
        <taxon>Crustacea</taxon>
        <taxon>Multicrustacea</taxon>
        <taxon>Malacostraca</taxon>
        <taxon>Eumalacostraca</taxon>
        <taxon>Eucarida</taxon>
        <taxon>Decapoda</taxon>
        <taxon>Pleocyemata</taxon>
        <taxon>Anomura</taxon>
        <taxon>Galatheoidea</taxon>
        <taxon>Porcellanidae</taxon>
        <taxon>Petrolisthes</taxon>
    </lineage>
</organism>
<evidence type="ECO:0000256" key="2">
    <source>
        <dbReference type="ARBA" id="ARBA00023002"/>
    </source>
</evidence>
<accession>A0AAE1UIA7</accession>
<evidence type="ECO:0000256" key="3">
    <source>
        <dbReference type="ARBA" id="ARBA00038853"/>
    </source>
</evidence>
<dbReference type="GO" id="GO:0000166">
    <property type="term" value="F:nucleotide binding"/>
    <property type="evidence" value="ECO:0007669"/>
    <property type="project" value="InterPro"/>
</dbReference>
<evidence type="ECO:0000259" key="12">
    <source>
        <dbReference type="Pfam" id="PF22725"/>
    </source>
</evidence>
<dbReference type="PANTHER" id="PTHR22604:SF105">
    <property type="entry name" value="TRANS-1,2-DIHYDROBENZENE-1,2-DIOL DEHYDROGENASE"/>
    <property type="match status" value="1"/>
</dbReference>
<evidence type="ECO:0000256" key="8">
    <source>
        <dbReference type="ARBA" id="ARBA00043025"/>
    </source>
</evidence>
<feature type="domain" description="GFO/IDH/MocA-like oxidoreductase" evidence="12">
    <location>
        <begin position="132"/>
        <end position="249"/>
    </location>
</feature>
<dbReference type="Gene3D" id="3.40.50.720">
    <property type="entry name" value="NAD(P)-binding Rossmann-like Domain"/>
    <property type="match status" value="1"/>
</dbReference>
<dbReference type="EC" id="1.3.1.20" evidence="3"/>
<comment type="catalytic activity">
    <reaction evidence="9">
        <text>(1R,2R)-1,2-dihydrobenzene-1,2-diol + NADP(+) = catechol + NADPH + H(+)</text>
        <dbReference type="Rhea" id="RHEA:16729"/>
        <dbReference type="ChEBI" id="CHEBI:10702"/>
        <dbReference type="ChEBI" id="CHEBI:15378"/>
        <dbReference type="ChEBI" id="CHEBI:18135"/>
        <dbReference type="ChEBI" id="CHEBI:57783"/>
        <dbReference type="ChEBI" id="CHEBI:58349"/>
        <dbReference type="EC" id="1.3.1.20"/>
    </reaction>
</comment>
<dbReference type="SUPFAM" id="SSF51735">
    <property type="entry name" value="NAD(P)-binding Rossmann-fold domains"/>
    <property type="match status" value="1"/>
</dbReference>
<keyword evidence="14" id="KW-1185">Reference proteome</keyword>
<evidence type="ECO:0000256" key="9">
    <source>
        <dbReference type="ARBA" id="ARBA00047423"/>
    </source>
</evidence>
<gene>
    <name evidence="13" type="ORF">Pmani_004691</name>
</gene>
<dbReference type="EC" id="1.1.1.179" evidence="4"/>
<dbReference type="Pfam" id="PF22725">
    <property type="entry name" value="GFO_IDH_MocA_C3"/>
    <property type="match status" value="1"/>
</dbReference>
<dbReference type="GO" id="GO:0047837">
    <property type="term" value="F:D-xylose 1-dehydrogenase (NADP+) activity"/>
    <property type="evidence" value="ECO:0007669"/>
    <property type="project" value="UniProtKB-EC"/>
</dbReference>
<keyword evidence="2" id="KW-0560">Oxidoreductase</keyword>
<proteinExistence type="inferred from homology"/>
<dbReference type="Gene3D" id="3.30.360.10">
    <property type="entry name" value="Dihydrodipicolinate Reductase, domain 2"/>
    <property type="match status" value="1"/>
</dbReference>
<feature type="domain" description="Gfo/Idh/MocA-like oxidoreductase N-terminal" evidence="11">
    <location>
        <begin position="4"/>
        <end position="121"/>
    </location>
</feature>
<dbReference type="AlphaFoldDB" id="A0AAE1UIA7"/>
<dbReference type="InterPro" id="IPR055170">
    <property type="entry name" value="GFO_IDH_MocA-like_dom"/>
</dbReference>
<dbReference type="PANTHER" id="PTHR22604">
    <property type="entry name" value="OXIDOREDUCTASES"/>
    <property type="match status" value="1"/>
</dbReference>
<dbReference type="SUPFAM" id="SSF55347">
    <property type="entry name" value="Glyceraldehyde-3-phosphate dehydrogenase-like, C-terminal domain"/>
    <property type="match status" value="1"/>
</dbReference>
<dbReference type="Proteomes" id="UP001292094">
    <property type="component" value="Unassembled WGS sequence"/>
</dbReference>
<comment type="similarity">
    <text evidence="1">Belongs to the Gfo/Idh/MocA family.</text>
</comment>
<evidence type="ECO:0000256" key="4">
    <source>
        <dbReference type="ARBA" id="ARBA00038984"/>
    </source>
</evidence>
<dbReference type="EMBL" id="JAWZYT010000337">
    <property type="protein sequence ID" value="KAK4324692.1"/>
    <property type="molecule type" value="Genomic_DNA"/>
</dbReference>
<dbReference type="InterPro" id="IPR000683">
    <property type="entry name" value="Gfo/Idh/MocA-like_OxRdtase_N"/>
</dbReference>
<sequence length="334" mass="36475">MATRWGIVSAGKISSDFVSSLKALPESEHKVVAVAARSLQNAQEFAKKYGIEKAYSSYDDLGKDPHVDVVYIGTVQSHHLSVSVALMRAGKHILCEKPLCINVKEVKEMIKVAKEQKVFMMEAVWSRFFPAYKELEKRLKAGEIGQVRHVIASFGKDLRHFQRLQNIATGGGVTLDIGIYPIQLVSFVMGGDKPLKIVGTGHQTSAGTGVEESIGSTLLYSDGRIASISASFVADLPSEAFIIGSKGTIKIPYPMWCPETIEGPSGTMTVKLPKTGYEFNFDNSQGLMYEAMEVRRCLQQGLLESPGMPHSESLTVAEIVQAVRMQAGTAYPQD</sequence>
<evidence type="ECO:0000256" key="5">
    <source>
        <dbReference type="ARBA" id="ARBA00040603"/>
    </source>
</evidence>
<evidence type="ECO:0000256" key="6">
    <source>
        <dbReference type="ARBA" id="ARBA00042926"/>
    </source>
</evidence>
<evidence type="ECO:0000256" key="7">
    <source>
        <dbReference type="ARBA" id="ARBA00042988"/>
    </source>
</evidence>
<dbReference type="GO" id="GO:0047115">
    <property type="term" value="F:trans-1,2-dihydrobenzene-1,2-diol dehydrogenase activity"/>
    <property type="evidence" value="ECO:0007669"/>
    <property type="project" value="UniProtKB-EC"/>
</dbReference>
<dbReference type="InterPro" id="IPR036291">
    <property type="entry name" value="NAD(P)-bd_dom_sf"/>
</dbReference>
<evidence type="ECO:0000259" key="11">
    <source>
        <dbReference type="Pfam" id="PF01408"/>
    </source>
</evidence>